<dbReference type="KEGG" id="lhi:JP39_11055"/>
<proteinExistence type="predicted"/>
<name>A0A0K2LEW5_9LACO</name>
<reference evidence="1 2" key="1">
    <citation type="submission" date="2015-08" db="EMBL/GenBank/DDBJ databases">
        <title>Genomic sequence of Lactobacillus heilongjiangensis DSM 28069, isolated from Chinese traditional pickle.</title>
        <authorList>
            <person name="Jiang X."/>
            <person name="Zheng B."/>
            <person name="Cheng H."/>
        </authorList>
    </citation>
    <scope>NUCLEOTIDE SEQUENCE [LARGE SCALE GENOMIC DNA]</scope>
    <source>
        <strain evidence="1 2">DSM 28069</strain>
    </source>
</reference>
<sequence length="125" mass="14643">MDTSNFKVYSLSNGLPTMTVAKSGISFSRTAVIRLNKPKYAELLMDVEKKAILIKPSEESNPDAAPFYKEDRKLVMARWNYKDLIQRFEEMMSWNTDEHTYKIEGKYFMEDNELLFNLNEAQTIK</sequence>
<protein>
    <submittedName>
        <fullName evidence="1">Uncharacterized protein</fullName>
    </submittedName>
</protein>
<accession>A0A0K2LEW5</accession>
<dbReference type="RefSeq" id="WP_041500148.1">
    <property type="nucleotide sequence ID" value="NZ_BJDV01000003.1"/>
</dbReference>
<dbReference type="Proteomes" id="UP000061546">
    <property type="component" value="Chromosome"/>
</dbReference>
<dbReference type="AlphaFoldDB" id="A0A0K2LEW5"/>
<dbReference type="EMBL" id="CP012559">
    <property type="protein sequence ID" value="ALB29846.1"/>
    <property type="molecule type" value="Genomic_DNA"/>
</dbReference>
<keyword evidence="2" id="KW-1185">Reference proteome</keyword>
<organism evidence="1 2">
    <name type="scientific">Companilactobacillus heilongjiangensis</name>
    <dbReference type="NCBI Taxonomy" id="1074467"/>
    <lineage>
        <taxon>Bacteria</taxon>
        <taxon>Bacillati</taxon>
        <taxon>Bacillota</taxon>
        <taxon>Bacilli</taxon>
        <taxon>Lactobacillales</taxon>
        <taxon>Lactobacillaceae</taxon>
        <taxon>Companilactobacillus</taxon>
    </lineage>
</organism>
<evidence type="ECO:0000313" key="2">
    <source>
        <dbReference type="Proteomes" id="UP000061546"/>
    </source>
</evidence>
<gene>
    <name evidence="1" type="ORF">JP39_11055</name>
</gene>
<evidence type="ECO:0000313" key="1">
    <source>
        <dbReference type="EMBL" id="ALB29846.1"/>
    </source>
</evidence>
<dbReference type="OrthoDB" id="2300154at2"/>